<dbReference type="RefSeq" id="WP_094942493.1">
    <property type="nucleotide sequence ID" value="NZ_NOKQ01000196.1"/>
</dbReference>
<dbReference type="AlphaFoldDB" id="A0A264W4E0"/>
<dbReference type="EMBL" id="NOKQ01000196">
    <property type="protein sequence ID" value="OZS78463.1"/>
    <property type="molecule type" value="Genomic_DNA"/>
</dbReference>
<gene>
    <name evidence="1" type="ORF">CF394_06820</name>
</gene>
<dbReference type="Gene3D" id="3.40.50.10620">
    <property type="entry name" value="PH0156-like domains"/>
    <property type="match status" value="1"/>
</dbReference>
<evidence type="ECO:0008006" key="3">
    <source>
        <dbReference type="Google" id="ProtNLM"/>
    </source>
</evidence>
<proteinExistence type="predicted"/>
<protein>
    <recommendedName>
        <fullName evidence="3">DUF4435 domain-containing protein</fullName>
    </recommendedName>
</protein>
<dbReference type="OrthoDB" id="9801813at2"/>
<evidence type="ECO:0000313" key="1">
    <source>
        <dbReference type="EMBL" id="OZS78463.1"/>
    </source>
</evidence>
<dbReference type="Proteomes" id="UP000217065">
    <property type="component" value="Unassembled WGS sequence"/>
</dbReference>
<dbReference type="SUPFAM" id="SSF160945">
    <property type="entry name" value="PH0156-like"/>
    <property type="match status" value="1"/>
</dbReference>
<comment type="caution">
    <text evidence="1">The sequence shown here is derived from an EMBL/GenBank/DDBJ whole genome shotgun (WGS) entry which is preliminary data.</text>
</comment>
<dbReference type="Pfam" id="PF11536">
    <property type="entry name" value="DUF3226"/>
    <property type="match status" value="1"/>
</dbReference>
<reference evidence="1 2" key="1">
    <citation type="submission" date="2017-07" db="EMBL/GenBank/DDBJ databases">
        <title>Tetzosporium hominis gen.nov. sp.nov.</title>
        <authorList>
            <person name="Tetz G."/>
            <person name="Tetz V."/>
        </authorList>
    </citation>
    <scope>NUCLEOTIDE SEQUENCE [LARGE SCALE GENOMIC DNA]</scope>
    <source>
        <strain evidence="1 2">VT-49</strain>
    </source>
</reference>
<organism evidence="1 2">
    <name type="scientific">Tetzosporium hominis</name>
    <dbReference type="NCBI Taxonomy" id="2020506"/>
    <lineage>
        <taxon>Bacteria</taxon>
        <taxon>Bacillati</taxon>
        <taxon>Bacillota</taxon>
        <taxon>Bacilli</taxon>
        <taxon>Bacillales</taxon>
        <taxon>Caryophanaceae</taxon>
        <taxon>Tetzosporium</taxon>
    </lineage>
</organism>
<accession>A0A264W4E0</accession>
<evidence type="ECO:0000313" key="2">
    <source>
        <dbReference type="Proteomes" id="UP000217065"/>
    </source>
</evidence>
<keyword evidence="2" id="KW-1185">Reference proteome</keyword>
<name>A0A264W4E0_9BACL</name>
<sequence length="211" mass="23149">MPQKLPDNQGEILKSKLILVEGNDEVNFFEALIKSKGISDDLQIINIEGISNLKTKLAALVKVTGFSENVESVAIVRDADENFDSAFQSVCGILKSIDLPYPTMPNNYSIDGDIKVGVFIMPGDPNFGAMLEDLCIVTQQDNVVMECVDNFFSCLETKSIETPKNISKARCQVYLGAMPNIVSSVGVGAKKGYWNFEHPAMDILTNFISDL</sequence>
<dbReference type="InterPro" id="IPR024508">
    <property type="entry name" value="DUF3226"/>
</dbReference>